<feature type="transmembrane region" description="Helical" evidence="22">
    <location>
        <begin position="5962"/>
        <end position="5986"/>
    </location>
</feature>
<evidence type="ECO:0000256" key="8">
    <source>
        <dbReference type="ARBA" id="ARBA00022737"/>
    </source>
</evidence>
<dbReference type="FunFam" id="2.60.40.2030:FF:000009">
    <property type="entry name" value="adhesion G-protein coupled receptor V1"/>
    <property type="match status" value="1"/>
</dbReference>
<dbReference type="GO" id="GO:0004930">
    <property type="term" value="F:G protein-coupled receptor activity"/>
    <property type="evidence" value="ECO:0007669"/>
    <property type="project" value="UniProtKB-KW"/>
</dbReference>
<feature type="transmembrane region" description="Helical" evidence="22">
    <location>
        <begin position="6040"/>
        <end position="6061"/>
    </location>
</feature>
<dbReference type="SUPFAM" id="SSF141072">
    <property type="entry name" value="CalX-like"/>
    <property type="match status" value="40"/>
</dbReference>
<keyword evidence="9" id="KW-0378">Hydrolase</keyword>
<dbReference type="Pfam" id="PF03160">
    <property type="entry name" value="Calx-beta"/>
    <property type="match status" value="32"/>
</dbReference>
<keyword evidence="13 22" id="KW-0472">Membrane</keyword>
<dbReference type="Gene3D" id="2.60.120.200">
    <property type="match status" value="1"/>
</dbReference>
<evidence type="ECO:0000259" key="25">
    <source>
        <dbReference type="PROSITE" id="PS50261"/>
    </source>
</evidence>
<dbReference type="PANTHER" id="PTHR46682">
    <property type="entry name" value="ADHESION G-PROTEIN COUPLED RECEPTOR V1"/>
    <property type="match status" value="1"/>
</dbReference>
<feature type="domain" description="G-protein coupled receptors family 2 profile 2" evidence="25">
    <location>
        <begin position="5811"/>
        <end position="6062"/>
    </location>
</feature>
<reference evidence="26" key="1">
    <citation type="submission" date="2022-02" db="EMBL/GenBank/DDBJ databases">
        <title>Atlantic sturgeon de novo genome assembly.</title>
        <authorList>
            <person name="Stock M."/>
            <person name="Klopp C."/>
            <person name="Guiguen Y."/>
            <person name="Cabau C."/>
            <person name="Parinello H."/>
            <person name="Santidrian Yebra-Pimentel E."/>
            <person name="Kuhl H."/>
            <person name="Dirks R.P."/>
            <person name="Guessner J."/>
            <person name="Wuertz S."/>
            <person name="Du K."/>
            <person name="Schartl M."/>
        </authorList>
    </citation>
    <scope>NUCLEOTIDE SEQUENCE</scope>
    <source>
        <strain evidence="26">STURGEONOMICS-FGT-2020</strain>
        <tissue evidence="26">Whole blood</tissue>
    </source>
</reference>
<dbReference type="FunFam" id="2.60.40.2030:FF:000028">
    <property type="entry name" value="Adhesion G-protein coupled receptor V1"/>
    <property type="match status" value="1"/>
</dbReference>
<dbReference type="Pfam" id="PF00002">
    <property type="entry name" value="7tm_2"/>
    <property type="match status" value="1"/>
</dbReference>
<dbReference type="FunFam" id="2.60.40.2030:FF:000021">
    <property type="entry name" value="Adhesion G protein-coupled receptor V1"/>
    <property type="match status" value="1"/>
</dbReference>
<accession>A0AAD8LU43</accession>
<dbReference type="FunFam" id="2.60.40.2030:FF:000023">
    <property type="entry name" value="Adhesion G protein-coupled receptor V1"/>
    <property type="match status" value="1"/>
</dbReference>
<keyword evidence="14" id="KW-1015">Disulfide bond</keyword>
<keyword evidence="7 23" id="KW-0732">Signal</keyword>
<dbReference type="FunFam" id="2.60.40.2030:FF:000031">
    <property type="entry name" value="Adhesion G protein-coupled receptor V1"/>
    <property type="match status" value="1"/>
</dbReference>
<feature type="transmembrane region" description="Helical" evidence="22">
    <location>
        <begin position="5886"/>
        <end position="5905"/>
    </location>
</feature>
<dbReference type="GO" id="GO:0001917">
    <property type="term" value="C:photoreceptor inner segment"/>
    <property type="evidence" value="ECO:0007669"/>
    <property type="project" value="UniProtKB-SubCell"/>
</dbReference>
<dbReference type="GO" id="GO:0007166">
    <property type="term" value="P:cell surface receptor signaling pathway"/>
    <property type="evidence" value="ECO:0007669"/>
    <property type="project" value="InterPro"/>
</dbReference>
<keyword evidence="16" id="KW-0807">Transducer</keyword>
<feature type="transmembrane region" description="Helical" evidence="22">
    <location>
        <begin position="5917"/>
        <end position="5942"/>
    </location>
</feature>
<dbReference type="GO" id="GO:0007605">
    <property type="term" value="P:sensory perception of sound"/>
    <property type="evidence" value="ECO:0007669"/>
    <property type="project" value="TreeGrafter"/>
</dbReference>
<keyword evidence="10" id="KW-0106">Calcium</keyword>
<evidence type="ECO:0000256" key="16">
    <source>
        <dbReference type="ARBA" id="ARBA00023224"/>
    </source>
</evidence>
<dbReference type="PROSITE" id="PS50261">
    <property type="entry name" value="G_PROTEIN_RECEP_F2_4"/>
    <property type="match status" value="1"/>
</dbReference>
<evidence type="ECO:0000256" key="18">
    <source>
        <dbReference type="ARBA" id="ARBA00070037"/>
    </source>
</evidence>
<evidence type="ECO:0000256" key="21">
    <source>
        <dbReference type="SAM" id="MobiDB-lite"/>
    </source>
</evidence>
<dbReference type="PROSITE" id="PS50221">
    <property type="entry name" value="GAIN_B"/>
    <property type="match status" value="1"/>
</dbReference>
<dbReference type="GO" id="GO:0060171">
    <property type="term" value="C:stereocilium membrane"/>
    <property type="evidence" value="ECO:0007669"/>
    <property type="project" value="UniProtKB-SubCell"/>
</dbReference>
<comment type="similarity">
    <text evidence="4">Belongs to the G-protein coupled receptor 2 family. Adhesion G-protein coupled receptor (ADGR) subfamily.</text>
</comment>
<evidence type="ECO:0000256" key="14">
    <source>
        <dbReference type="ARBA" id="ARBA00023157"/>
    </source>
</evidence>
<dbReference type="GO" id="GO:0048513">
    <property type="term" value="P:animal organ development"/>
    <property type="evidence" value="ECO:0007669"/>
    <property type="project" value="UniProtKB-ARBA"/>
</dbReference>
<dbReference type="GO" id="GO:0010855">
    <property type="term" value="F:adenylate cyclase inhibitor activity"/>
    <property type="evidence" value="ECO:0007669"/>
    <property type="project" value="TreeGrafter"/>
</dbReference>
<dbReference type="InterPro" id="IPR000832">
    <property type="entry name" value="GPCR_2_secretin-like"/>
</dbReference>
<dbReference type="FunFam" id="2.60.40.2030:FF:000012">
    <property type="entry name" value="Adhesion G-protein coupled receptor V1"/>
    <property type="match status" value="1"/>
</dbReference>
<dbReference type="FunFam" id="2.60.40.2030:FF:000013">
    <property type="entry name" value="Adhesion G-protein coupled receptor V1"/>
    <property type="match status" value="1"/>
</dbReference>
<evidence type="ECO:0000256" key="4">
    <source>
        <dbReference type="ARBA" id="ARBA00007343"/>
    </source>
</evidence>
<gene>
    <name evidence="26" type="primary">adgrv1</name>
    <name evidence="26" type="ORF">AOXY_G1666</name>
</gene>
<keyword evidence="27" id="KW-1185">Reference proteome</keyword>
<comment type="caution">
    <text evidence="26">The sequence shown here is derived from an EMBL/GenBank/DDBJ whole genome shotgun (WGS) entry which is preliminary data.</text>
</comment>
<feature type="transmembrane region" description="Helical" evidence="22">
    <location>
        <begin position="6013"/>
        <end position="6034"/>
    </location>
</feature>
<comment type="subcellular location">
    <subcellularLocation>
        <location evidence="3">Cell membrane</location>
        <topology evidence="3">Multi-pass membrane protein</topology>
    </subcellularLocation>
    <subcellularLocation>
        <location evidence="1">Cell projection</location>
        <location evidence="1">Stereocilium membrane</location>
    </subcellularLocation>
    <subcellularLocation>
        <location evidence="2">Photoreceptor inner segment</location>
    </subcellularLocation>
</comment>
<dbReference type="InterPro" id="IPR013320">
    <property type="entry name" value="ConA-like_dom_sf"/>
</dbReference>
<dbReference type="InterPro" id="IPR009039">
    <property type="entry name" value="EAR"/>
</dbReference>
<dbReference type="FunFam" id="2.60.40.2030:FF:000020">
    <property type="entry name" value="Adhesion G protein-coupled receptor V1"/>
    <property type="match status" value="1"/>
</dbReference>
<dbReference type="SUPFAM" id="SSF49899">
    <property type="entry name" value="Concanavalin A-like lectins/glucanases"/>
    <property type="match status" value="1"/>
</dbReference>
<proteinExistence type="inferred from homology"/>
<evidence type="ECO:0000313" key="26">
    <source>
        <dbReference type="EMBL" id="KAK1174209.1"/>
    </source>
</evidence>
<evidence type="ECO:0000256" key="7">
    <source>
        <dbReference type="ARBA" id="ARBA00022729"/>
    </source>
</evidence>
<evidence type="ECO:0000256" key="11">
    <source>
        <dbReference type="ARBA" id="ARBA00022989"/>
    </source>
</evidence>
<dbReference type="InterPro" id="IPR046338">
    <property type="entry name" value="GAIN_dom_sf"/>
</dbReference>
<keyword evidence="11 22" id="KW-1133">Transmembrane helix</keyword>
<evidence type="ECO:0000256" key="6">
    <source>
        <dbReference type="ARBA" id="ARBA00022692"/>
    </source>
</evidence>
<evidence type="ECO:0000256" key="9">
    <source>
        <dbReference type="ARBA" id="ARBA00022801"/>
    </source>
</evidence>
<evidence type="ECO:0000256" key="19">
    <source>
        <dbReference type="ARBA" id="ARBA00078072"/>
    </source>
</evidence>
<feature type="region of interest" description="Disordered" evidence="21">
    <location>
        <begin position="6117"/>
        <end position="6150"/>
    </location>
</feature>
<dbReference type="PROSITE" id="PS50912">
    <property type="entry name" value="EAR"/>
    <property type="match status" value="4"/>
</dbReference>
<dbReference type="InterPro" id="IPR038081">
    <property type="entry name" value="CalX-like_sf"/>
</dbReference>
<dbReference type="InterPro" id="IPR057244">
    <property type="entry name" value="GAIN_B"/>
</dbReference>
<dbReference type="InterPro" id="IPR017981">
    <property type="entry name" value="GPCR_2-like_7TM"/>
</dbReference>
<dbReference type="Gene3D" id="2.60.40.2030">
    <property type="match status" value="36"/>
</dbReference>
<evidence type="ECO:0000259" key="24">
    <source>
        <dbReference type="PROSITE" id="PS50221"/>
    </source>
</evidence>
<keyword evidence="5" id="KW-1003">Cell membrane</keyword>
<feature type="signal peptide" evidence="23">
    <location>
        <begin position="1"/>
        <end position="21"/>
    </location>
</feature>
<evidence type="ECO:0000256" key="12">
    <source>
        <dbReference type="ARBA" id="ARBA00023040"/>
    </source>
</evidence>
<keyword evidence="17" id="KW-0966">Cell projection</keyword>
<dbReference type="InterPro" id="IPR026919">
    <property type="entry name" value="ADGRV1"/>
</dbReference>
<feature type="transmembrane region" description="Helical" evidence="22">
    <location>
        <begin position="5814"/>
        <end position="5834"/>
    </location>
</feature>
<feature type="transmembrane region" description="Helical" evidence="22">
    <location>
        <begin position="5846"/>
        <end position="5866"/>
    </location>
</feature>
<dbReference type="GO" id="GO:0001965">
    <property type="term" value="F:G-protein alpha-subunit binding"/>
    <property type="evidence" value="ECO:0007669"/>
    <property type="project" value="TreeGrafter"/>
</dbReference>
<keyword evidence="8" id="KW-0677">Repeat</keyword>
<dbReference type="EMBL" id="JAGXEW010000002">
    <property type="protein sequence ID" value="KAK1174209.1"/>
    <property type="molecule type" value="Genomic_DNA"/>
</dbReference>
<evidence type="ECO:0000256" key="3">
    <source>
        <dbReference type="ARBA" id="ARBA00004651"/>
    </source>
</evidence>
<evidence type="ECO:0000256" key="22">
    <source>
        <dbReference type="SAM" id="Phobius"/>
    </source>
</evidence>
<evidence type="ECO:0000256" key="23">
    <source>
        <dbReference type="SAM" id="SignalP"/>
    </source>
</evidence>
<feature type="domain" description="GAIN-B" evidence="24">
    <location>
        <begin position="5649"/>
        <end position="5809"/>
    </location>
</feature>
<dbReference type="FunFam" id="2.60.40.2030:FF:000017">
    <property type="entry name" value="Adhesion G protein-coupled receptor V1"/>
    <property type="match status" value="4"/>
</dbReference>
<evidence type="ECO:0000256" key="1">
    <source>
        <dbReference type="ARBA" id="ARBA00004289"/>
    </source>
</evidence>
<evidence type="ECO:0000256" key="2">
    <source>
        <dbReference type="ARBA" id="ARBA00004437"/>
    </source>
</evidence>
<evidence type="ECO:0000256" key="10">
    <source>
        <dbReference type="ARBA" id="ARBA00022837"/>
    </source>
</evidence>
<dbReference type="Gene3D" id="2.60.220.50">
    <property type="match status" value="1"/>
</dbReference>
<dbReference type="InterPro" id="IPR003644">
    <property type="entry name" value="Calx_beta"/>
</dbReference>
<organism evidence="26 27">
    <name type="scientific">Acipenser oxyrinchus oxyrinchus</name>
    <dbReference type="NCBI Taxonomy" id="40147"/>
    <lineage>
        <taxon>Eukaryota</taxon>
        <taxon>Metazoa</taxon>
        <taxon>Chordata</taxon>
        <taxon>Craniata</taxon>
        <taxon>Vertebrata</taxon>
        <taxon>Euteleostomi</taxon>
        <taxon>Actinopterygii</taxon>
        <taxon>Chondrostei</taxon>
        <taxon>Acipenseriformes</taxon>
        <taxon>Acipenseridae</taxon>
        <taxon>Acipenser</taxon>
    </lineage>
</organism>
<keyword evidence="15 26" id="KW-0675">Receptor</keyword>
<dbReference type="Proteomes" id="UP001230051">
    <property type="component" value="Unassembled WGS sequence"/>
</dbReference>
<evidence type="ECO:0000256" key="17">
    <source>
        <dbReference type="ARBA" id="ARBA00023273"/>
    </source>
</evidence>
<dbReference type="PANTHER" id="PTHR46682:SF1">
    <property type="entry name" value="ADHESION G-PROTEIN COUPLED RECEPTOR V1"/>
    <property type="match status" value="1"/>
</dbReference>
<keyword evidence="12" id="KW-0297">G-protein coupled receptor</keyword>
<dbReference type="GO" id="GO:0016787">
    <property type="term" value="F:hydrolase activity"/>
    <property type="evidence" value="ECO:0007669"/>
    <property type="project" value="UniProtKB-KW"/>
</dbReference>
<dbReference type="GO" id="GO:0005737">
    <property type="term" value="C:cytoplasm"/>
    <property type="evidence" value="ECO:0007669"/>
    <property type="project" value="TreeGrafter"/>
</dbReference>
<dbReference type="SMART" id="SM00560">
    <property type="entry name" value="LamGL"/>
    <property type="match status" value="1"/>
</dbReference>
<protein>
    <recommendedName>
        <fullName evidence="18">Adhesion G-protein coupled receptor V1</fullName>
    </recommendedName>
    <alternativeName>
        <fullName evidence="20">G-protein coupled receptor 98</fullName>
    </alternativeName>
    <alternativeName>
        <fullName evidence="19">Very large G-protein coupled receptor 1</fullName>
    </alternativeName>
</protein>
<evidence type="ECO:0000256" key="13">
    <source>
        <dbReference type="ARBA" id="ARBA00023136"/>
    </source>
</evidence>
<dbReference type="Pfam" id="PF13385">
    <property type="entry name" value="Laminin_G_3"/>
    <property type="match status" value="1"/>
</dbReference>
<feature type="chain" id="PRO_5041924646" description="Adhesion G-protein coupled receptor V1" evidence="23">
    <location>
        <begin position="22"/>
        <end position="6210"/>
    </location>
</feature>
<dbReference type="InterPro" id="IPR006558">
    <property type="entry name" value="LamG-like"/>
</dbReference>
<evidence type="ECO:0000313" key="27">
    <source>
        <dbReference type="Proteomes" id="UP001230051"/>
    </source>
</evidence>
<dbReference type="GO" id="GO:0071277">
    <property type="term" value="P:cellular response to calcium ion"/>
    <property type="evidence" value="ECO:0007669"/>
    <property type="project" value="TreeGrafter"/>
</dbReference>
<dbReference type="GO" id="GO:0007601">
    <property type="term" value="P:visual perception"/>
    <property type="evidence" value="ECO:0007669"/>
    <property type="project" value="TreeGrafter"/>
</dbReference>
<evidence type="ECO:0000256" key="20">
    <source>
        <dbReference type="ARBA" id="ARBA00083929"/>
    </source>
</evidence>
<dbReference type="FunFam" id="2.60.40.2030:FF:000007">
    <property type="entry name" value="Adhesion G-protein coupled receptor V1"/>
    <property type="match status" value="4"/>
</dbReference>
<dbReference type="SMART" id="SM00237">
    <property type="entry name" value="Calx_beta"/>
    <property type="match status" value="23"/>
</dbReference>
<dbReference type="Gene3D" id="1.20.1070.10">
    <property type="entry name" value="Rhodopsin 7-helix transmembrane proteins"/>
    <property type="match status" value="1"/>
</dbReference>
<evidence type="ECO:0000256" key="5">
    <source>
        <dbReference type="ARBA" id="ARBA00022475"/>
    </source>
</evidence>
<keyword evidence="6 22" id="KW-0812">Transmembrane</keyword>
<feature type="compositionally biased region" description="Polar residues" evidence="21">
    <location>
        <begin position="6122"/>
        <end position="6150"/>
    </location>
</feature>
<sequence length="6210" mass="674270">MPPALILAELLIALCISQAFGNTELRFLGQTEFVVNESSTTVVRLIIERTGDPVNITALILLQGDETSDFEASSAAAFLLASETNRTIYIAVKDDELPEADETFVFQLKLQSALPGVRLGSPNTATVTILSNDNAFGIISFNMSSLITVNEPRGSSQFVPLSLIREKGTYGTVTVNFEITGDPNPAEEDLSPAKGNITLPPGRATVVYRLLIRDDQIPENDEIFTIALTSVEGGAVINLNRSSVQIRINKNDSPVRFTQSVFVVPETAGVITIPVTRGRNEQDSVIGSDSEEVSISYMIVTGNSTASALLTSDFVDLQPNRTVVFPPRVSEVQLKFMIIDDATPEIAESFHVVLLEDTLQGDAVLLSPGIAQVTIEPNDKPYGVLSISSALLAQAVVIDEDLTSRFEGISIVRNGGTHGSVSVNWTITRNSSDQSSVATDLTPASGTLRFAEGQMSASLRLNITSDDLPEEAEAYLFRLVPRTVQGGVEVDAPMEMVFYIQDSDDVYGLVRFHPSDEQKIQSHPSGRFLSLSFLRQRGTVGDVRLNYTTLYISTGPIDPGRAKDGVLNTTRTNSVLFPAEQSQVQVTLPIRNDAFLQNGAHFLVQLDSVELVSITPPIPPVSPRLWGVLNISLIITPDIANGEIGFTSNQTLVVFEPETASVNLVSLALQRDGTDGQAVVFWSLRPSGLSQREVTLDDLGPFNGSVTFLSGQSDSSINITIRADDIPEVNETLSISLDRTNAENQILKSGFTSREIVIFENDDPGGVFEFSPRSRGPWLINEGEAVELRVVRSQGALLKQLLRYEVMPSSTYEFYGSTGILEFKPGEREVVVALVARPDGTPELDEVYSVVLSSHSAPPSKLGAAGHVDITIRKNDDPHGVIEFSRAGLLETLNESKGSEIHSASYTVVRNRGTFGDVSVSWSLDTPFSEDVHPVHGTLSFTQDEFSKNITLTALPDEVPEDMERFTITLLNVAGGARLGNALNATLQIRKNDDPIYFADPVAIRVQEGDVVSFTVLRNGSSDFVATVMYQMASGGTSEEDFIPDEGDHVLVFEIGERMKNISVTIVDDDIPETEELFYILLFNATGDSVVYGADTATVVIEANDDANGIFSLEPVGKAVEEGSSNDFMVVRDRGMFGTVNIFWQLFGNGSVLDTGQEFYNTSGTIVFENRERSKPITLHALSDKFPEFNEVYVLMLTNISGGYPGPGGRLAEANQNVTVLIPFNDEPFGVFVIDPESLDQEVAEDILSEDDMSDITSFTILRNQGTFGVVRVGWEILSDAFRLGLPPMRDLILQGSFPSLVELRPHLRRHHSGTDAMFFSGSAGAFGTVSPEDQLVVNQSLASFTFSAWLMASANTNGFIIAKANENGTLYYGMKIQTNESHVVLLLYYTPVGSNATQVARATAMRFLEDNVWLHVIITLDDGIIEFYMDGSPIAGGTTSLKGEAIADGRAAVRIGAGADGNDRYTGLMQDVRLYSSRLSRAEIHELHSQPTKADLRNVSGYLEYREGESRKAFIVEVRDDREEEAEEFFSLWLVSVHGGARLLQENTPARLRIQKSDNANGLFGFTGACIPDASEEGSVTSCVVERTRGALDYVYVNYTVTQTDSSSGSPTAPDFANSSGTITFLPWQRSEVLNLQVLDDDIPEFAEHFRVTLVSAVSGDGKQGSTPTSGASIDPENTSTNIIIKASDHPNGLLQFSKGPPPDPAGEMIRPALAAASITVEEEVGEIRLLVVRAQGLLGRVLVGYRTVPLTAVSPYDYEEKDGTLEFQPEERFQYIHVNITDDSVPELDKSFRVELYNPAWGVGELFRSEGSASGDGDADLFLPTFHQRASLGMASHITVTIAASDDAHGVFQFSNDSLAVSGTEPEGGHGTVVLQVDRTGGALSRVTLFWEVDSDLESDLINKIGNVTFEVSQTRADIVVQVSSDEVPELDKTFVVRIGNVSHGRLGALTNASLTVLANDDPYGLFVFSEKNRPIQVMEANTNVTLVIQRLKGLIGSVQLSYRTVRADEGSPTIPSGIARANEGSDYLAIVGSVIFAANQSEANITLRVLDDLEPEQAESVFVQLINVTVLQGVQDRTIYLSPRLGPVNETVAQVIIGASDDAFGVLQLSSPSVSVAENYVGPIVNVTRTGGIFADVSVKFRAVPMTARVGEDYSVASSDVVLLEGETSKSVPIYIINDVNPEIEERFRIELLNQTTGGALLGGLTQCIITIEASDDPYGSFIFQVATLKVEEPNLNATKVNLPIVRNAGTLGNVTVGWAATVNGQPASDDLRPASGQITFAPGETMKTLTVEVLADDVAEIEEIIRVELMTASNGGSIGAERFANIIVPPNDNPYGTVSFRQTVYRVHEPLEGAFIANITVMRSGGRFGRLQILYSTAEIDVVDKALKEGQDVLAYYDLPVPAVPVGPFRMQVNVTSQKDPLLACATFCLRERACQAFSFSNTSGVARCDWMASLSNKVTNSSEALTYRKNSTTLSSLFNVQAIAGSDYESVTGNLAIMLEGEETANLTVPILSDSLPEVDETFTVHLLRVDLVNITTTTQNRPSIGLTDTARVTISMNGDAFGVFLIYSTSPNATKGGLYLEVQEEPQNMVLLVIERRGGSLGQVTVEWSVVGGTATLNTDFNGTGEVLTFADGDLRKTIQLSIVDDSEPEGNETIVVSLTQTEGGSRILPNSDTVTILILASDNAAGVIGFQTSSRSVMAREGESVQLLITRSAPGLGNVTVDWSIQGPRVEQNFANFTGVLFFPQGSLNASISVKLLDDGIPEEKEEYRVILANIRTEGVHPMGAAALDRRGFEAVLTVEASDEPYGVLSFDPSSKMVSTREGNESIQLFIRREFGSLGSINISYETVYGSLQTQNQTEGSLAEPGQDFIPAAGFLVLQEGQTSAAINITILEDELPELQEFFLVNITSAVLVTRNLASPFDKLDIQGLVAQITIDASDGVRGIIAWQSIKYEVNESIGSLTLVAYRNGGTYGNVSLFFYAQNLEAQLGLDYNATSTILHFADGERHQFIEVLISDDDIPEGDEKFQLVLANPSFGLELGNNTTATVTILANDDGHGVISFNNSEHFFLKEPTSLGLSESVAMLFVVRDPPQGTFGVVTVQYLITSLNGSDASQDLQPSQGFVVLEDGVRFKTLQISAVLDEEPEMNETFMVTLSDPTGGARLGSVLQTLITVLQNQAPLGLFRIFPVNSRASSVTVEEGNRTVYLRVSRSNGLDTEVSVEWETQSDTAYGMRGDYPALPVLQSFPEQQSSGWCTLTSGGALYALRLGIPPASPSLEEVSTLYRWQGVFVPGQSLKIQGPRSCISFAMNGSSYIAITHGGQDDRRASNTSLFRLAPDMNLTLVQSWNVAENSDVKHFVLESTDYLITASQVFRWNGNMFTFHQDLSIPGASGLSLFLRGNSWYLAVSVLSPSQSCVLYQWAGDQFRNPQALPLNTPAKQVQAFHQGAEVYLLLLTEEYNSTCEVFVWRAGQSFFQHFQSISHGKLNTAQAFTPPSGIIHLLLAGKNTSGLYSWRLELNRFSLVLEVPPAQQLFPVSALHLNATKTLIAAAGGSGSRIYELTSVSNQSDFIPSSGELRFKPGDGELEIAVNVIDDNIPEEEESFRVRLKNPKGGAEISFNGHVTVVIPSNDDAHGIVAFAQSSLSIQAEELEQDNLLTLSIERLRGTFGRITVHWEANGSLSDVFPTFGEVTFAESQAFAPLALTVLADSIPELAETVIVTLTEVTTVGIRDPTRGAVVDPLRNRAKITILPNDSPYGVIGWHSDSLFVTTQEPDVKQINVTLKIVREQGFVGDVAVRYKTKPAFSQLPVNQATEHEDYVAQEATVIMKENVPVVYVQVAVLPDNIPELAESFLINITGVELLTGSLGGGQPSVKRLGMETAEVTIEENDEPRGILQFNLSKAITGGVTGYEVLPPQNVLQLLVIRLAGRFGAVGLDWKAQPISANLEDFSPAFGNLTFSDGQGSGVIEITIIDDSIVEFLESFSVSLTRVTGGARLGNDTTVIVNIPPNDSPVGLFSFEQKTVTVREPQFTDDPAGQVTLAVVRSLGGRGAVQIIWLVEEAARDDLSPLNGTLRFNETESKKTIVLRAYRDAVLEGDERFIIQLLSATNDAAISPIDGTATVVILGDQGALGRVGIATSSQNVLIGEPMGNYNGTALISLVRGPGIFGGVTVYWNITPAIATEFEETSGMLIMRDRQSAGTIQLKALDDNVPEERQLYQLTLTGVSEGAELDQSMRSANITMAASDFPFGRFSFSQEFLQASEEDRQVKITVVRGGGSFARVQLWYQTLSSSAVGGSDFTPVTGQLVFGPGEASRPISVEILNDELPEGPEEFFINITRVEILGGSGLDFTVRENGLQLDQPPAVGNISSIRIAIEKSDNAEGVIEFDPQYLTLHVEEDAGTVVIPVLRRQGTFGLVTADFISRSVTALANGVDYSLPNSSVTFHHGQNQSFINISIIDDMEREYEEHFEIQLTAATGGAVLGTQLVTRVTIAKSDSPNGLIRFLNESLLVIPNSNITQIIMLALDRTGGLVGAAEIKWNILGPNSKEVLPSVNTDIGEPVNGSFHFRDGEGGIRTIDLKIFPHGDVEVQETFIIKLSLLSGEVDIDPRAGNVTLVIQKFGDPNGIVQFTQQSLRPMTYMEPSSAEGTLSITFLVTRVQGTMGIIMVFWELHSDSDVTGDFGSVRGSVAIPDMQRSVEITIHLLPDDVPELDEECTLLLNSVEGGAELDLNKSSTKFTVKANDDPHGLFAVYSNRQSVNVGPELSRHILLNITRHAGAFGNVSVEYKITADGQGQDFFMDTVLGNLLVKDGSSFGTSVVPISNQVFFATGFNFTIQLSNVSLVGGSFSSLPHIQMEAKTAVVSVPEEAANSEVGFDSVALQVSDSTASSCAAVISRVGLYGNVWVEWSSGYPPGQEPAGLQLGHITPTSGTVTFAHGERSRSVPLSVVSNVTGAEVFAVYLRAVHSNSSGGARLRSGFTTAEIEPLGIFQFAPNSRQLVIEEDVQTVTLSVQRLFGFRSNRTSLTYLTSAGSAKPVEDFEAVQNGELIFESRQTEAFIRLSVLNDNIMEADETFYVNLTNVEVLNGRPTSPYLKPRLIPESSVASVTILANDIINGLLSIGPTLVHAVEDTNNSTLRGVMLRVRRTVGFTGVIRATVKTFGGKSLTSGLQGTPFEGNRTDLNHTWAREGEDFEEQTVMITLLEGEREADVSIAILDDEEPEGQEVFFVYLTSPQGGAHIVEGKDENGFTSFTKIIILGSDFQNGIVGFSVESLAGLVLDEDSENRKVVLTVQRQENRVFEDVAVSWRVTFNKTSILLQNNGVNLTSELLSIAGTTTCHKGETLCFFSLEIRPDKVPEFGSWFLVELYQVGAGAMINDSGRFANITVVESDSPQGLLLFAVGSRLPVVHQKSTLLSLQVVRESITSSLISVSYSMQELKKAETVGHTTIWPAVAGMDFVKSEGILTFEAGQRSVLMDITLTPDQASSNPLPKRFQVVLYNPTGGARVDPEFSVANVTIVSDPETQAVWALVEQLYQPLDDSILNRVLQSLLSKIMTEVTGEQLSAVINVLEKVIAEGAQTPLGDTSRSLTYDILCAMANPSRKDTRGLSQLLETAERFSFSLLTGTQCGSQAERGKTILDSCPYIAIKAYHWYPQQINGHEFNGKNGDSLRVPEALLEVLSLVPGDISIASCEKVQFTEYSSQQWFLTNSKPTALNNKIFSVSLEGRGSRPLADNSEVTYRIYAAERRIKPRQSLCLLWNQAAESWLSDSQFCRVVDDTANFVECACSHLSIYTAYAQTDNLSSYNEAFHTAGFICISGFSLAILSHLFCSRFSMFAAKLLMHMMVACLGTQISFLVSAYSSRQLSEESCSALGLLAHYLHLSQFSWMLIQAVNFWHVLVMNDEHTERRYLLFFALSWGLPAFVIALLVIILRGAYHWSMPEIYGPVYGDVCFIPNVYAALSTAALIPLTCLVGVFVVFIHAYQVTPQWKAYDDVFRGRTNGTEVPLVMYLFALISLVWLWGGLHMAYRHLWMLIMYVIFNSMLGLYVFMVYFILHNQLCWPVKASYSVEMSGHPSPGSAFQGTGGPSVGGEISKSTQNLITAMEEVPPDWERTSLRPNSQASSVLKQSPQNGKAYTTQGGFPNSSLVAEEESQEFDDLIFALKTGSCLNMNDNESGHGSQDGGSMANSQIVELRRIPIADTHL</sequence>
<evidence type="ECO:0000256" key="15">
    <source>
        <dbReference type="ARBA" id="ARBA00023170"/>
    </source>
</evidence>
<name>A0AAD8LU43_ACIOX</name>